<dbReference type="InterPro" id="IPR021027">
    <property type="entry name" value="Transposase_put_HTH"/>
</dbReference>
<comment type="caution">
    <text evidence="2">The sequence shown here is derived from an EMBL/GenBank/DDBJ whole genome shotgun (WGS) entry which is preliminary data.</text>
</comment>
<evidence type="ECO:0000313" key="4">
    <source>
        <dbReference type="Proteomes" id="UP000430345"/>
    </source>
</evidence>
<dbReference type="OrthoDB" id="2630321at2"/>
<evidence type="ECO:0000313" key="2">
    <source>
        <dbReference type="EMBL" id="MPQ44474.1"/>
    </source>
</evidence>
<keyword evidence="4" id="KW-1185">Reference proteome</keyword>
<dbReference type="Pfam" id="PF12323">
    <property type="entry name" value="HTH_OrfB_IS605"/>
    <property type="match status" value="1"/>
</dbReference>
<organism evidence="2 4">
    <name type="scientific">Clostridium tarantellae</name>
    <dbReference type="NCBI Taxonomy" id="39493"/>
    <lineage>
        <taxon>Bacteria</taxon>
        <taxon>Bacillati</taxon>
        <taxon>Bacillota</taxon>
        <taxon>Clostridia</taxon>
        <taxon>Eubacteriales</taxon>
        <taxon>Clostridiaceae</taxon>
        <taxon>Clostridium</taxon>
    </lineage>
</organism>
<protein>
    <submittedName>
        <fullName evidence="2">Helix-turn-helix domain-containing protein</fullName>
    </submittedName>
</protein>
<dbReference type="EMBL" id="WHJC01000223">
    <property type="protein sequence ID" value="MPQ44474.1"/>
    <property type="molecule type" value="Genomic_DNA"/>
</dbReference>
<evidence type="ECO:0000313" key="3">
    <source>
        <dbReference type="EMBL" id="MPQ44937.1"/>
    </source>
</evidence>
<proteinExistence type="predicted"/>
<dbReference type="AlphaFoldDB" id="A0A6I1MN72"/>
<feature type="non-terminal residue" evidence="2">
    <location>
        <position position="33"/>
    </location>
</feature>
<feature type="domain" description="Transposase putative helix-turn-helix" evidence="1">
    <location>
        <begin position="1"/>
        <end position="33"/>
    </location>
</feature>
<name>A0A6I1MN72_9CLOT</name>
<accession>A0A6I1MN72</accession>
<gene>
    <name evidence="2" type="ORF">GBZ86_12000</name>
    <name evidence="3" type="ORF">GBZ86_14500</name>
</gene>
<dbReference type="EMBL" id="WHJC01000364">
    <property type="protein sequence ID" value="MPQ44937.1"/>
    <property type="molecule type" value="Genomic_DNA"/>
</dbReference>
<evidence type="ECO:0000259" key="1">
    <source>
        <dbReference type="Pfam" id="PF12323"/>
    </source>
</evidence>
<dbReference type="Proteomes" id="UP000430345">
    <property type="component" value="Unassembled WGS sequence"/>
</dbReference>
<reference evidence="2 4" key="1">
    <citation type="submission" date="2019-10" db="EMBL/GenBank/DDBJ databases">
        <title>The Genome Sequence of Clostridium tarantellae Isolated from Fish Brain.</title>
        <authorList>
            <person name="Bano L."/>
            <person name="Kiel M."/>
            <person name="Sales G."/>
            <person name="Doxey A.C."/>
            <person name="Mansfield M.J."/>
            <person name="Schiavone M."/>
            <person name="Rossetto O."/>
            <person name="Pirazzini M."/>
            <person name="Dobrindt U."/>
            <person name="Montecucco C."/>
        </authorList>
    </citation>
    <scope>NUCLEOTIDE SEQUENCE [LARGE SCALE GENOMIC DNA]</scope>
    <source>
        <strain evidence="2 4">DSM 3997</strain>
    </source>
</reference>
<sequence>MKKLLKAYKIEVKPTKKQTTKIHETIGICRYIY</sequence>